<evidence type="ECO:0000313" key="2">
    <source>
        <dbReference type="Proteomes" id="UP000533598"/>
    </source>
</evidence>
<dbReference type="InterPro" id="IPR023393">
    <property type="entry name" value="START-like_dom_sf"/>
</dbReference>
<reference evidence="1 2" key="1">
    <citation type="submission" date="2020-08" db="EMBL/GenBank/DDBJ databases">
        <title>Sequencing the genomes of 1000 actinobacteria strains.</title>
        <authorList>
            <person name="Klenk H.-P."/>
        </authorList>
    </citation>
    <scope>NUCLEOTIDE SEQUENCE [LARGE SCALE GENOMIC DNA]</scope>
    <source>
        <strain evidence="1 2">DSM 44230</strain>
    </source>
</reference>
<dbReference type="RefSeq" id="WP_185000681.1">
    <property type="nucleotide sequence ID" value="NZ_BAAAUI010000003.1"/>
</dbReference>
<accession>A0A7W7C4Y1</accession>
<dbReference type="SUPFAM" id="SSF55961">
    <property type="entry name" value="Bet v1-like"/>
    <property type="match status" value="1"/>
</dbReference>
<dbReference type="AlphaFoldDB" id="A0A7W7C4Y1"/>
<gene>
    <name evidence="1" type="ORF">HNR67_000697</name>
</gene>
<dbReference type="Pfam" id="PF10604">
    <property type="entry name" value="Polyketide_cyc2"/>
    <property type="match status" value="1"/>
</dbReference>
<sequence length="153" mass="17040">MTDQVSSTIEIATTPEAIYALVTDIPNQHRFTRECRSAAWLPPAEGPALGARFRGDNQAGKAKWSTTCRITTVEPGRAFGYRVVGGGFIQVADWGWTIEPTDTGCRVTESFTDLRNPAIKWLFNRIVGVKDRLERNQRNMDATLVKLKELAEA</sequence>
<name>A0A7W7C4Y1_9PSEU</name>
<comment type="caution">
    <text evidence="1">The sequence shown here is derived from an EMBL/GenBank/DDBJ whole genome shotgun (WGS) entry which is preliminary data.</text>
</comment>
<keyword evidence="2" id="KW-1185">Reference proteome</keyword>
<protein>
    <submittedName>
        <fullName evidence="1">Ribosome-associated toxin RatA of RatAB toxin-antitoxin module</fullName>
    </submittedName>
</protein>
<proteinExistence type="predicted"/>
<dbReference type="EMBL" id="JACHMH010000001">
    <property type="protein sequence ID" value="MBB4674579.1"/>
    <property type="molecule type" value="Genomic_DNA"/>
</dbReference>
<dbReference type="InterPro" id="IPR019587">
    <property type="entry name" value="Polyketide_cyclase/dehydratase"/>
</dbReference>
<evidence type="ECO:0000313" key="1">
    <source>
        <dbReference type="EMBL" id="MBB4674579.1"/>
    </source>
</evidence>
<organism evidence="1 2">
    <name type="scientific">Crossiella cryophila</name>
    <dbReference type="NCBI Taxonomy" id="43355"/>
    <lineage>
        <taxon>Bacteria</taxon>
        <taxon>Bacillati</taxon>
        <taxon>Actinomycetota</taxon>
        <taxon>Actinomycetes</taxon>
        <taxon>Pseudonocardiales</taxon>
        <taxon>Pseudonocardiaceae</taxon>
        <taxon>Crossiella</taxon>
    </lineage>
</organism>
<dbReference type="Proteomes" id="UP000533598">
    <property type="component" value="Unassembled WGS sequence"/>
</dbReference>
<dbReference type="CDD" id="cd07812">
    <property type="entry name" value="SRPBCC"/>
    <property type="match status" value="1"/>
</dbReference>
<dbReference type="Gene3D" id="3.30.530.20">
    <property type="match status" value="1"/>
</dbReference>